<protein>
    <submittedName>
        <fullName evidence="1">Uncharacterized protein</fullName>
    </submittedName>
</protein>
<evidence type="ECO:0000313" key="1">
    <source>
        <dbReference type="EMBL" id="KAI5671675.1"/>
    </source>
</evidence>
<keyword evidence="2" id="KW-1185">Reference proteome</keyword>
<comment type="caution">
    <text evidence="1">The sequence shown here is derived from an EMBL/GenBank/DDBJ whole genome shotgun (WGS) entry which is preliminary data.</text>
</comment>
<proteinExistence type="predicted"/>
<accession>A0ACC0BG81</accession>
<name>A0ACC0BG81_CATRO</name>
<dbReference type="Proteomes" id="UP001060085">
    <property type="component" value="Linkage Group LG03"/>
</dbReference>
<sequence>MKDKIITEVEPFYVDNTENEGGYSNIKDPFRRCTKKNVINASSRLLSLTHICLYMLLGINLTNPLEDHFGLSDAWDQKDLKERPMPSQLTIYFRLNVFKEISTKNPLTLNKRKEEMLCTFIGFFTIMKNNHTPMQKKCVHSTLARGVKILSWSFVAQPRAEGIPSTSESLELAQNYKFSLSAIKFMSVSSISKFISGVGEKSCGGGDRFSIKASCFCNIIFILAIAFQTILYILDFFNILLFQVLAKLISGLDRTFKLVSGYQTKMSNLHYLPLRYFLMKKTENNGAKTERTEATNTKENDLPPMVDQPTARGVKHSRNSGKNPTADTRPRPIRRG</sequence>
<reference evidence="2" key="1">
    <citation type="journal article" date="2023" name="Nat. Plants">
        <title>Single-cell RNA sequencing provides a high-resolution roadmap for understanding the multicellular compartmentation of specialized metabolism.</title>
        <authorList>
            <person name="Sun S."/>
            <person name="Shen X."/>
            <person name="Li Y."/>
            <person name="Li Y."/>
            <person name="Wang S."/>
            <person name="Li R."/>
            <person name="Zhang H."/>
            <person name="Shen G."/>
            <person name="Guo B."/>
            <person name="Wei J."/>
            <person name="Xu J."/>
            <person name="St-Pierre B."/>
            <person name="Chen S."/>
            <person name="Sun C."/>
        </authorList>
    </citation>
    <scope>NUCLEOTIDE SEQUENCE [LARGE SCALE GENOMIC DNA]</scope>
</reference>
<dbReference type="EMBL" id="CM044703">
    <property type="protein sequence ID" value="KAI5671675.1"/>
    <property type="molecule type" value="Genomic_DNA"/>
</dbReference>
<evidence type="ECO:0000313" key="2">
    <source>
        <dbReference type="Proteomes" id="UP001060085"/>
    </source>
</evidence>
<gene>
    <name evidence="1" type="ORF">M9H77_12039</name>
</gene>
<organism evidence="1 2">
    <name type="scientific">Catharanthus roseus</name>
    <name type="common">Madagascar periwinkle</name>
    <name type="synonym">Vinca rosea</name>
    <dbReference type="NCBI Taxonomy" id="4058"/>
    <lineage>
        <taxon>Eukaryota</taxon>
        <taxon>Viridiplantae</taxon>
        <taxon>Streptophyta</taxon>
        <taxon>Embryophyta</taxon>
        <taxon>Tracheophyta</taxon>
        <taxon>Spermatophyta</taxon>
        <taxon>Magnoliopsida</taxon>
        <taxon>eudicotyledons</taxon>
        <taxon>Gunneridae</taxon>
        <taxon>Pentapetalae</taxon>
        <taxon>asterids</taxon>
        <taxon>lamiids</taxon>
        <taxon>Gentianales</taxon>
        <taxon>Apocynaceae</taxon>
        <taxon>Rauvolfioideae</taxon>
        <taxon>Vinceae</taxon>
        <taxon>Catharanthinae</taxon>
        <taxon>Catharanthus</taxon>
    </lineage>
</organism>